<comment type="caution">
    <text evidence="1">The sequence shown here is derived from an EMBL/GenBank/DDBJ whole genome shotgun (WGS) entry which is preliminary data.</text>
</comment>
<evidence type="ECO:0000313" key="2">
    <source>
        <dbReference type="Proteomes" id="UP001187192"/>
    </source>
</evidence>
<gene>
    <name evidence="1" type="ORF">TIFTF001_008620</name>
</gene>
<reference evidence="1" key="1">
    <citation type="submission" date="2023-07" db="EMBL/GenBank/DDBJ databases">
        <title>draft genome sequence of fig (Ficus carica).</title>
        <authorList>
            <person name="Takahashi T."/>
            <person name="Nishimura K."/>
        </authorList>
    </citation>
    <scope>NUCLEOTIDE SEQUENCE</scope>
</reference>
<dbReference type="Proteomes" id="UP001187192">
    <property type="component" value="Unassembled WGS sequence"/>
</dbReference>
<keyword evidence="2" id="KW-1185">Reference proteome</keyword>
<dbReference type="AlphaFoldDB" id="A0AA88CY59"/>
<evidence type="ECO:0000313" key="1">
    <source>
        <dbReference type="EMBL" id="GMN39398.1"/>
    </source>
</evidence>
<accession>A0AA88CY59</accession>
<protein>
    <submittedName>
        <fullName evidence="1">Uncharacterized protein</fullName>
    </submittedName>
</protein>
<proteinExistence type="predicted"/>
<dbReference type="EMBL" id="BTGU01000009">
    <property type="protein sequence ID" value="GMN39398.1"/>
    <property type="molecule type" value="Genomic_DNA"/>
</dbReference>
<organism evidence="1 2">
    <name type="scientific">Ficus carica</name>
    <name type="common">Common fig</name>
    <dbReference type="NCBI Taxonomy" id="3494"/>
    <lineage>
        <taxon>Eukaryota</taxon>
        <taxon>Viridiplantae</taxon>
        <taxon>Streptophyta</taxon>
        <taxon>Embryophyta</taxon>
        <taxon>Tracheophyta</taxon>
        <taxon>Spermatophyta</taxon>
        <taxon>Magnoliopsida</taxon>
        <taxon>eudicotyledons</taxon>
        <taxon>Gunneridae</taxon>
        <taxon>Pentapetalae</taxon>
        <taxon>rosids</taxon>
        <taxon>fabids</taxon>
        <taxon>Rosales</taxon>
        <taxon>Moraceae</taxon>
        <taxon>Ficeae</taxon>
        <taxon>Ficus</taxon>
    </lineage>
</organism>
<sequence length="81" mass="8584">MAESLSRSCNGRAWRDLAVRTASAHGIAMVAEEIVTCRRNECCNGAREIVIRVLVATAVVHSPSVSSASDEIVVVVGGFKI</sequence>
<name>A0AA88CY59_FICCA</name>
<dbReference type="Gramene" id="FCD_00007560-RA">
    <property type="protein sequence ID" value="FCD_00007560-RA:cds"/>
    <property type="gene ID" value="FCD_00007560"/>
</dbReference>